<reference evidence="14" key="2">
    <citation type="submission" date="2016-11" db="EMBL/GenBank/DDBJ databases">
        <authorList>
            <person name="Jaros S."/>
            <person name="Januszkiewicz K."/>
            <person name="Wedrychowicz H."/>
        </authorList>
    </citation>
    <scope>NUCLEOTIDE SEQUENCE [LARGE SCALE GENOMIC DNA]</scope>
    <source>
        <strain evidence="14">DSM 19729</strain>
    </source>
</reference>
<dbReference type="Gene3D" id="2.40.170.20">
    <property type="entry name" value="TonB-dependent receptor, beta-barrel domain"/>
    <property type="match status" value="1"/>
</dbReference>
<dbReference type="Proteomes" id="UP000237771">
    <property type="component" value="Unassembled WGS sequence"/>
</dbReference>
<evidence type="ECO:0000256" key="7">
    <source>
        <dbReference type="ARBA" id="ARBA00023237"/>
    </source>
</evidence>
<dbReference type="InterPro" id="IPR037066">
    <property type="entry name" value="Plug_dom_sf"/>
</dbReference>
<evidence type="ECO:0000313" key="13">
    <source>
        <dbReference type="EMBL" id="PRZ25230.1"/>
    </source>
</evidence>
<dbReference type="PROSITE" id="PS52016">
    <property type="entry name" value="TONB_DEPENDENT_REC_3"/>
    <property type="match status" value="1"/>
</dbReference>
<evidence type="ECO:0000256" key="3">
    <source>
        <dbReference type="ARBA" id="ARBA00022452"/>
    </source>
</evidence>
<proteinExistence type="inferred from homology"/>
<comment type="subcellular location">
    <subcellularLocation>
        <location evidence="1 8">Cell outer membrane</location>
        <topology evidence="1 8">Multi-pass membrane protein</topology>
    </subcellularLocation>
</comment>
<keyword evidence="10" id="KW-0732">Signal</keyword>
<dbReference type="Pfam" id="PF00593">
    <property type="entry name" value="TonB_dep_Rec_b-barrel"/>
    <property type="match status" value="1"/>
</dbReference>
<dbReference type="SUPFAM" id="SSF56935">
    <property type="entry name" value="Porins"/>
    <property type="match status" value="1"/>
</dbReference>
<dbReference type="Pfam" id="PF07715">
    <property type="entry name" value="Plug"/>
    <property type="match status" value="1"/>
</dbReference>
<evidence type="ECO:0000259" key="11">
    <source>
        <dbReference type="Pfam" id="PF00593"/>
    </source>
</evidence>
<evidence type="ECO:0000259" key="12">
    <source>
        <dbReference type="Pfam" id="PF07715"/>
    </source>
</evidence>
<dbReference type="InterPro" id="IPR023997">
    <property type="entry name" value="TonB-dep_OMP_SusC/RagA_CS"/>
</dbReference>
<keyword evidence="6 8" id="KW-0472">Membrane</keyword>
<keyword evidence="7 8" id="KW-0998">Cell outer membrane</keyword>
<dbReference type="EMBL" id="FQWO01000004">
    <property type="protein sequence ID" value="SHG85846.1"/>
    <property type="molecule type" value="Genomic_DNA"/>
</dbReference>
<name>A0A1M5N8A2_9FLAO</name>
<dbReference type="InterPro" id="IPR012910">
    <property type="entry name" value="Plug_dom"/>
</dbReference>
<dbReference type="RefSeq" id="WP_072942787.1">
    <property type="nucleotide sequence ID" value="NZ_FQWO01000004.1"/>
</dbReference>
<evidence type="ECO:0000256" key="2">
    <source>
        <dbReference type="ARBA" id="ARBA00022448"/>
    </source>
</evidence>
<evidence type="ECO:0000313" key="16">
    <source>
        <dbReference type="Proteomes" id="UP000237771"/>
    </source>
</evidence>
<dbReference type="Gene3D" id="2.60.40.1120">
    <property type="entry name" value="Carboxypeptidase-like, regulatory domain"/>
    <property type="match status" value="1"/>
</dbReference>
<gene>
    <name evidence="13" type="ORF">BC624_103318</name>
    <name evidence="14" type="ORF">SAMN05443373_104317</name>
</gene>
<dbReference type="InterPro" id="IPR000531">
    <property type="entry name" value="Beta-barrel_TonB"/>
</dbReference>
<dbReference type="InterPro" id="IPR039426">
    <property type="entry name" value="TonB-dep_rcpt-like"/>
</dbReference>
<feature type="domain" description="TonB-dependent receptor-like beta-barrel" evidence="11">
    <location>
        <begin position="448"/>
        <end position="853"/>
    </location>
</feature>
<dbReference type="Pfam" id="PF13715">
    <property type="entry name" value="CarbopepD_reg_2"/>
    <property type="match status" value="1"/>
</dbReference>
<keyword evidence="16" id="KW-1185">Reference proteome</keyword>
<dbReference type="InterPro" id="IPR008969">
    <property type="entry name" value="CarboxyPept-like_regulatory"/>
</dbReference>
<dbReference type="SUPFAM" id="SSF49464">
    <property type="entry name" value="Carboxypeptidase regulatory domain-like"/>
    <property type="match status" value="1"/>
</dbReference>
<comment type="similarity">
    <text evidence="8 9">Belongs to the TonB-dependent receptor family.</text>
</comment>
<dbReference type="EMBL" id="PVUB01000003">
    <property type="protein sequence ID" value="PRZ25230.1"/>
    <property type="molecule type" value="Genomic_DNA"/>
</dbReference>
<dbReference type="NCBIfam" id="TIGR04056">
    <property type="entry name" value="OMP_RagA_SusC"/>
    <property type="match status" value="1"/>
</dbReference>
<evidence type="ECO:0000313" key="15">
    <source>
        <dbReference type="Proteomes" id="UP000184384"/>
    </source>
</evidence>
<protein>
    <submittedName>
        <fullName evidence="13">TonB-linked SusC/RagA family outer membrane protein</fullName>
    </submittedName>
    <submittedName>
        <fullName evidence="14">TonB-linked outer membrane protein, SusC/RagA family</fullName>
    </submittedName>
</protein>
<feature type="chain" id="PRO_5013064728" evidence="10">
    <location>
        <begin position="23"/>
        <end position="1042"/>
    </location>
</feature>
<feature type="domain" description="TonB-dependent receptor plug" evidence="12">
    <location>
        <begin position="115"/>
        <end position="240"/>
    </location>
</feature>
<keyword evidence="4 8" id="KW-0812">Transmembrane</keyword>
<evidence type="ECO:0000256" key="8">
    <source>
        <dbReference type="PROSITE-ProRule" id="PRU01360"/>
    </source>
</evidence>
<dbReference type="STRING" id="280093.SAMN05443373_104317"/>
<evidence type="ECO:0000256" key="4">
    <source>
        <dbReference type="ARBA" id="ARBA00022692"/>
    </source>
</evidence>
<dbReference type="InterPro" id="IPR036942">
    <property type="entry name" value="Beta-barrel_TonB_sf"/>
</dbReference>
<evidence type="ECO:0000256" key="10">
    <source>
        <dbReference type="SAM" id="SignalP"/>
    </source>
</evidence>
<dbReference type="GO" id="GO:0009279">
    <property type="term" value="C:cell outer membrane"/>
    <property type="evidence" value="ECO:0007669"/>
    <property type="project" value="UniProtKB-SubCell"/>
</dbReference>
<dbReference type="Proteomes" id="UP000184384">
    <property type="component" value="Unassembled WGS sequence"/>
</dbReference>
<sequence length="1042" mass="114316">MRLKFKWIFTLLLALSMQFSFAQEKTVTGVVSDATGPIPGVNIVVKGTNRSVQTDFDGKYALKAKTGEVLEFSFVGMKSTSATVGASSVVNVIMKDAGNELAEVVVTALGIKREKKSLSYAAQDVKGNVLSEGGTNNAVSALSGNVAGLQVTAPSTMGGSTRVVIRGIGSVTGENKPLIVIDGIPLDNGNYNSSTTQRGAGGRDYGDASADINPDDIESVTILKGGPAAALYGSRAGNGAILYTTKSGKKGEGRSEITFNSGITFESAYIMPKLQRQYGGGSSTTFEQQVINGKTYNIADYATDESWGPKFDANLKYLPWNAFDPEFANDYLKEKSWVASKNDVDSFFRTGITRNNSLSFTRSNQDSGVRFSYANQKTEGIVPNSTLTKNTFSLNANAKLNEKLKVEGSVTYVQTRGFNRPEVGYGDNGLAQKFFQWGQRQLDFNDLKDYKLANGQQRSWNRVAWDDGTPNYSDNPYWIINENTSSDTRNRVYGNGKITYNITPDFYAVGNVYGDTYSLNINERVAIGSQATSSFSTNARTLTDFNYEGRLHYDKKFGDFSLNAFAGANRRSYNFSRVTGQTVGGLVLPNIYNLSNSSSPSLATNFDEKTRTNSIYGFLSLGYKDMLFLEVTDRSDWFSTVYKSVNYASATGSFIFSELTDLSWLNYGKIRGGWAQAGNSTSAYNLSNYADTSTPFQGAPRYSQPGTSNNPFIVPELKTTKEVGLELSLFDRRVGVDLTYYDVTTTDLITPVQIDPSTGFNFTLVNAGKMQNKGIESTVTLNPVRSEDFRWDITWNFAKNNNKLIELIDGVNELTIGTAPFRARLLAITGQPYGQIYGTDFTYDANGKKVVDEDGFYVPSAQKSLGTITPDYNMGLRNAFKYKNFNLGFLIDLQKGGSYFSTSHMWGTYSGMLEATAANGIRENGIIVDAVYEDGTKNTSVLSGQEWSQQHYGGVDALNVFDASYVKLREVTFGYSMPKKVIGPLFSDIRFSLFARNLFTWGIDWNGMDPEMASYGSGNTQGLEGGSLPSTRTYGMNLEFKF</sequence>
<evidence type="ECO:0000256" key="9">
    <source>
        <dbReference type="RuleBase" id="RU003357"/>
    </source>
</evidence>
<evidence type="ECO:0000256" key="1">
    <source>
        <dbReference type="ARBA" id="ARBA00004571"/>
    </source>
</evidence>
<evidence type="ECO:0000256" key="5">
    <source>
        <dbReference type="ARBA" id="ARBA00023077"/>
    </source>
</evidence>
<organism evidence="14 15">
    <name type="scientific">Flavobacterium granuli</name>
    <dbReference type="NCBI Taxonomy" id="280093"/>
    <lineage>
        <taxon>Bacteria</taxon>
        <taxon>Pseudomonadati</taxon>
        <taxon>Bacteroidota</taxon>
        <taxon>Flavobacteriia</taxon>
        <taxon>Flavobacteriales</taxon>
        <taxon>Flavobacteriaceae</taxon>
        <taxon>Flavobacterium</taxon>
    </lineage>
</organism>
<dbReference type="OrthoDB" id="9768177at2"/>
<evidence type="ECO:0000256" key="6">
    <source>
        <dbReference type="ARBA" id="ARBA00023136"/>
    </source>
</evidence>
<dbReference type="AlphaFoldDB" id="A0A1M5N8A2"/>
<keyword evidence="3 8" id="KW-1134">Transmembrane beta strand</keyword>
<reference evidence="15" key="1">
    <citation type="submission" date="2016-11" db="EMBL/GenBank/DDBJ databases">
        <authorList>
            <person name="Varghese N."/>
            <person name="Submissions S."/>
        </authorList>
    </citation>
    <scope>NUCLEOTIDE SEQUENCE [LARGE SCALE GENOMIC DNA]</scope>
    <source>
        <strain evidence="15">DSM 19729</strain>
    </source>
</reference>
<feature type="signal peptide" evidence="10">
    <location>
        <begin position="1"/>
        <end position="22"/>
    </location>
</feature>
<accession>A0A1M5N8A2</accession>
<evidence type="ECO:0000313" key="14">
    <source>
        <dbReference type="EMBL" id="SHG85846.1"/>
    </source>
</evidence>
<dbReference type="NCBIfam" id="TIGR04057">
    <property type="entry name" value="SusC_RagA_signa"/>
    <property type="match status" value="1"/>
</dbReference>
<keyword evidence="5 9" id="KW-0798">TonB box</keyword>
<keyword evidence="2 8" id="KW-0813">Transport</keyword>
<dbReference type="Gene3D" id="2.170.130.10">
    <property type="entry name" value="TonB-dependent receptor, plug domain"/>
    <property type="match status" value="1"/>
</dbReference>
<reference evidence="13 16" key="3">
    <citation type="submission" date="2018-03" db="EMBL/GenBank/DDBJ databases">
        <title>Genomic Encyclopedia of Archaeal and Bacterial Type Strains, Phase II (KMG-II): from individual species to whole genera.</title>
        <authorList>
            <person name="Goeker M."/>
        </authorList>
    </citation>
    <scope>NUCLEOTIDE SEQUENCE [LARGE SCALE GENOMIC DNA]</scope>
    <source>
        <strain evidence="13 16">DSM 17797</strain>
    </source>
</reference>
<dbReference type="InterPro" id="IPR023996">
    <property type="entry name" value="TonB-dep_OMP_SusC/RagA"/>
</dbReference>